<accession>A0A074Z8X9</accession>
<evidence type="ECO:0000313" key="1">
    <source>
        <dbReference type="EMBL" id="KER23646.1"/>
    </source>
</evidence>
<organism evidence="1 2">
    <name type="scientific">Opisthorchis viverrini</name>
    <name type="common">Southeast Asian liver fluke</name>
    <dbReference type="NCBI Taxonomy" id="6198"/>
    <lineage>
        <taxon>Eukaryota</taxon>
        <taxon>Metazoa</taxon>
        <taxon>Spiralia</taxon>
        <taxon>Lophotrochozoa</taxon>
        <taxon>Platyhelminthes</taxon>
        <taxon>Trematoda</taxon>
        <taxon>Digenea</taxon>
        <taxon>Opisthorchiida</taxon>
        <taxon>Opisthorchiata</taxon>
        <taxon>Opisthorchiidae</taxon>
        <taxon>Opisthorchis</taxon>
    </lineage>
</organism>
<protein>
    <submittedName>
        <fullName evidence="1">Uncharacterized protein</fullName>
    </submittedName>
</protein>
<dbReference type="CTD" id="20322680"/>
<name>A0A074Z8X9_OPIVI</name>
<evidence type="ECO:0000313" key="2">
    <source>
        <dbReference type="Proteomes" id="UP000054324"/>
    </source>
</evidence>
<reference evidence="1 2" key="1">
    <citation type="submission" date="2013-11" db="EMBL/GenBank/DDBJ databases">
        <title>Opisthorchis viverrini - life in the bile duct.</title>
        <authorList>
            <person name="Young N.D."/>
            <person name="Nagarajan N."/>
            <person name="Lin S.J."/>
            <person name="Korhonen P.K."/>
            <person name="Jex A.R."/>
            <person name="Hall R.S."/>
            <person name="Safavi-Hemami H."/>
            <person name="Kaewkong W."/>
            <person name="Bertrand D."/>
            <person name="Gao S."/>
            <person name="Seet Q."/>
            <person name="Wongkham S."/>
            <person name="Teh B.T."/>
            <person name="Wongkham C."/>
            <person name="Intapan P.M."/>
            <person name="Maleewong W."/>
            <person name="Yang X."/>
            <person name="Hu M."/>
            <person name="Wang Z."/>
            <person name="Hofmann A."/>
            <person name="Sternberg P.W."/>
            <person name="Tan P."/>
            <person name="Wang J."/>
            <person name="Gasser R.B."/>
        </authorList>
    </citation>
    <scope>NUCLEOTIDE SEQUENCE [LARGE SCALE GENOMIC DNA]</scope>
</reference>
<dbReference type="GeneID" id="20322680"/>
<proteinExistence type="predicted"/>
<sequence length="71" mass="7760">MSYQQGTVPCVPPTFNIFGKHEDDLMCFLQAKHMWTCNSAHEYAAIASPNARIPATTDASSVSMKTQPVDA</sequence>
<gene>
    <name evidence="1" type="ORF">T265_08501</name>
</gene>
<dbReference type="EMBL" id="KL596841">
    <property type="protein sequence ID" value="KER23646.1"/>
    <property type="molecule type" value="Genomic_DNA"/>
</dbReference>
<dbReference type="KEGG" id="ovi:T265_08501"/>
<dbReference type="Proteomes" id="UP000054324">
    <property type="component" value="Unassembled WGS sequence"/>
</dbReference>
<dbReference type="AlphaFoldDB" id="A0A074Z8X9"/>
<keyword evidence="2" id="KW-1185">Reference proteome</keyword>
<dbReference type="RefSeq" id="XP_009172586.1">
    <property type="nucleotide sequence ID" value="XM_009174322.1"/>
</dbReference>